<dbReference type="PANTHER" id="PTHR10806:SF6">
    <property type="entry name" value="SIGNAL PEPTIDASE COMPLEX CATALYTIC SUBUNIT SEC11"/>
    <property type="match status" value="1"/>
</dbReference>
<proteinExistence type="predicted"/>
<dbReference type="GO" id="GO:0016020">
    <property type="term" value="C:membrane"/>
    <property type="evidence" value="ECO:0007669"/>
    <property type="project" value="UniProtKB-SubCell"/>
</dbReference>
<dbReference type="Proteomes" id="UP000605784">
    <property type="component" value="Unassembled WGS sequence"/>
</dbReference>
<organism evidence="6 7">
    <name type="scientific">Haloarcula pellucida</name>
    <dbReference type="NCBI Taxonomy" id="1427151"/>
    <lineage>
        <taxon>Archaea</taxon>
        <taxon>Methanobacteriati</taxon>
        <taxon>Methanobacteriota</taxon>
        <taxon>Stenosarchaea group</taxon>
        <taxon>Halobacteria</taxon>
        <taxon>Halobacteriales</taxon>
        <taxon>Haloarculaceae</taxon>
        <taxon>Haloarcula</taxon>
    </lineage>
</organism>
<keyword evidence="2 5" id="KW-0812">Transmembrane</keyword>
<dbReference type="GO" id="GO:0004252">
    <property type="term" value="F:serine-type endopeptidase activity"/>
    <property type="evidence" value="ECO:0007669"/>
    <property type="project" value="InterPro"/>
</dbReference>
<comment type="caution">
    <text evidence="6">The sequence shown here is derived from an EMBL/GenBank/DDBJ whole genome shotgun (WGS) entry which is preliminary data.</text>
</comment>
<evidence type="ECO:0000256" key="1">
    <source>
        <dbReference type="ARBA" id="ARBA00004370"/>
    </source>
</evidence>
<evidence type="ECO:0000256" key="5">
    <source>
        <dbReference type="SAM" id="Phobius"/>
    </source>
</evidence>
<feature type="transmembrane region" description="Helical" evidence="5">
    <location>
        <begin position="20"/>
        <end position="44"/>
    </location>
</feature>
<reference evidence="6" key="1">
    <citation type="journal article" date="2014" name="Int. J. Syst. Evol. Microbiol.">
        <title>Complete genome sequence of Corynebacterium casei LMG S-19264T (=DSM 44701T), isolated from a smear-ripened cheese.</title>
        <authorList>
            <consortium name="US DOE Joint Genome Institute (JGI-PGF)"/>
            <person name="Walter F."/>
            <person name="Albersmeier A."/>
            <person name="Kalinowski J."/>
            <person name="Ruckert C."/>
        </authorList>
    </citation>
    <scope>NUCLEOTIDE SEQUENCE</scope>
    <source>
        <strain evidence="6">JCM 17820</strain>
    </source>
</reference>
<evidence type="ECO:0000256" key="4">
    <source>
        <dbReference type="ARBA" id="ARBA00023136"/>
    </source>
</evidence>
<comment type="subcellular location">
    <subcellularLocation>
        <location evidence="1">Membrane</location>
    </subcellularLocation>
</comment>
<dbReference type="RefSeq" id="WP_189001766.1">
    <property type="nucleotide sequence ID" value="NZ_BMOU01000007.1"/>
</dbReference>
<dbReference type="InterPro" id="IPR019533">
    <property type="entry name" value="Peptidase_S26"/>
</dbReference>
<name>A0A830GUI2_9EURY</name>
<evidence type="ECO:0000313" key="6">
    <source>
        <dbReference type="EMBL" id="GGO02902.1"/>
    </source>
</evidence>
<protein>
    <submittedName>
        <fullName evidence="6">S26 family signal peptidase</fullName>
    </submittedName>
</protein>
<evidence type="ECO:0000256" key="3">
    <source>
        <dbReference type="ARBA" id="ARBA00022989"/>
    </source>
</evidence>
<dbReference type="PANTHER" id="PTHR10806">
    <property type="entry name" value="SIGNAL PEPTIDASE COMPLEX CATALYTIC SUBUNIT SEC11"/>
    <property type="match status" value="1"/>
</dbReference>
<sequence length="228" mass="24244">MSGDDRPSASDDGDEDGPGVLVYVTDIVGSAGAVLLVGLLLFAVSGVWPPLVAIESPSMDPHIEKGDLVFVMEEERFAGANAQDGVVTADRGEDYVRFSRPGDVIVYAPDGNNQTTPIIHRAMLHVEEGENWYDRADSAAVGVADNCRQLTNCPAPHDGFITKGDNNARYDQVGSSPISDPVRPAWVVGTAEWRVPLLGEIRLGWNQAARVSAAETSVDAENTTVAVA</sequence>
<keyword evidence="4 5" id="KW-0472">Membrane</keyword>
<reference evidence="6" key="2">
    <citation type="submission" date="2020-09" db="EMBL/GenBank/DDBJ databases">
        <authorList>
            <person name="Sun Q."/>
            <person name="Ohkuma M."/>
        </authorList>
    </citation>
    <scope>NUCLEOTIDE SEQUENCE</scope>
    <source>
        <strain evidence="6">JCM 17820</strain>
    </source>
</reference>
<gene>
    <name evidence="6" type="ORF">GCM10009030_37980</name>
</gene>
<dbReference type="EMBL" id="BMOU01000007">
    <property type="protein sequence ID" value="GGO02902.1"/>
    <property type="molecule type" value="Genomic_DNA"/>
</dbReference>
<dbReference type="InterPro" id="IPR001733">
    <property type="entry name" value="Peptidase_S26B"/>
</dbReference>
<dbReference type="AlphaFoldDB" id="A0A830GUI2"/>
<dbReference type="SUPFAM" id="SSF51306">
    <property type="entry name" value="LexA/Signal peptidase"/>
    <property type="match status" value="1"/>
</dbReference>
<evidence type="ECO:0000313" key="7">
    <source>
        <dbReference type="Proteomes" id="UP000605784"/>
    </source>
</evidence>
<dbReference type="GO" id="GO:0006465">
    <property type="term" value="P:signal peptide processing"/>
    <property type="evidence" value="ECO:0007669"/>
    <property type="project" value="InterPro"/>
</dbReference>
<keyword evidence="3 5" id="KW-1133">Transmembrane helix</keyword>
<accession>A0A830GUI2</accession>
<dbReference type="InterPro" id="IPR036286">
    <property type="entry name" value="LexA/Signal_pep-like_sf"/>
</dbReference>
<keyword evidence="7" id="KW-1185">Reference proteome</keyword>
<evidence type="ECO:0000256" key="2">
    <source>
        <dbReference type="ARBA" id="ARBA00022692"/>
    </source>
</evidence>
<dbReference type="CDD" id="cd06530">
    <property type="entry name" value="S26_SPase_I"/>
    <property type="match status" value="1"/>
</dbReference>